<dbReference type="InterPro" id="IPR051043">
    <property type="entry name" value="Sulfatase_Mod_Factor_Kinase"/>
</dbReference>
<evidence type="ECO:0000313" key="3">
    <source>
        <dbReference type="Proteomes" id="UP000076079"/>
    </source>
</evidence>
<dbReference type="InterPro" id="IPR042095">
    <property type="entry name" value="SUMF_sf"/>
</dbReference>
<dbReference type="Gene3D" id="3.90.1580.10">
    <property type="entry name" value="paralog of FGE (formylglycine-generating enzyme)"/>
    <property type="match status" value="1"/>
</dbReference>
<gene>
    <name evidence="2" type="primary">pkn1_3</name>
    <name evidence="2" type="ORF">LuPra_02592</name>
</gene>
<accession>A0A143PLD7</accession>
<proteinExistence type="predicted"/>
<reference evidence="3" key="2">
    <citation type="submission" date="2016-04" db="EMBL/GenBank/DDBJ databases">
        <title>First Complete Genome Sequence of a Subdivision 6 Acidobacterium.</title>
        <authorList>
            <person name="Huang S."/>
            <person name="Vieira S."/>
            <person name="Bunk B."/>
            <person name="Riedel T."/>
            <person name="Sproeer C."/>
            <person name="Overmann J."/>
        </authorList>
    </citation>
    <scope>NUCLEOTIDE SEQUENCE [LARGE SCALE GENOMIC DNA]</scope>
    <source>
        <strain evidence="3">DSM 100886 HEG_-6_39</strain>
    </source>
</reference>
<dbReference type="STRING" id="1855912.LuPra_02592"/>
<reference evidence="2 3" key="1">
    <citation type="journal article" date="2016" name="Genome Announc.">
        <title>First Complete Genome Sequence of a Subdivision 6 Acidobacterium Strain.</title>
        <authorList>
            <person name="Huang S."/>
            <person name="Vieira S."/>
            <person name="Bunk B."/>
            <person name="Riedel T."/>
            <person name="Sproer C."/>
            <person name="Overmann J."/>
        </authorList>
    </citation>
    <scope>NUCLEOTIDE SEQUENCE [LARGE SCALE GENOMIC DNA]</scope>
    <source>
        <strain evidence="3">DSM 100886 HEG_-6_39</strain>
    </source>
</reference>
<dbReference type="EC" id="2.7.11.1" evidence="2"/>
<keyword evidence="2" id="KW-0808">Transferase</keyword>
<dbReference type="RefSeq" id="WP_110171126.1">
    <property type="nucleotide sequence ID" value="NZ_CP015136.1"/>
</dbReference>
<dbReference type="SUPFAM" id="SSF56436">
    <property type="entry name" value="C-type lectin-like"/>
    <property type="match status" value="1"/>
</dbReference>
<organism evidence="2 3">
    <name type="scientific">Luteitalea pratensis</name>
    <dbReference type="NCBI Taxonomy" id="1855912"/>
    <lineage>
        <taxon>Bacteria</taxon>
        <taxon>Pseudomonadati</taxon>
        <taxon>Acidobacteriota</taxon>
        <taxon>Vicinamibacteria</taxon>
        <taxon>Vicinamibacterales</taxon>
        <taxon>Vicinamibacteraceae</taxon>
        <taxon>Luteitalea</taxon>
    </lineage>
</organism>
<dbReference type="InterPro" id="IPR016187">
    <property type="entry name" value="CTDL_fold"/>
</dbReference>
<dbReference type="PANTHER" id="PTHR23150:SF19">
    <property type="entry name" value="FORMYLGLYCINE-GENERATING ENZYME"/>
    <property type="match status" value="1"/>
</dbReference>
<evidence type="ECO:0000313" key="2">
    <source>
        <dbReference type="EMBL" id="AMY09377.1"/>
    </source>
</evidence>
<name>A0A143PLD7_LUTPR</name>
<dbReference type="Proteomes" id="UP000076079">
    <property type="component" value="Chromosome"/>
</dbReference>
<dbReference type="Pfam" id="PF03781">
    <property type="entry name" value="FGE-sulfatase"/>
    <property type="match status" value="1"/>
</dbReference>
<dbReference type="GO" id="GO:0004674">
    <property type="term" value="F:protein serine/threonine kinase activity"/>
    <property type="evidence" value="ECO:0007669"/>
    <property type="project" value="UniProtKB-EC"/>
</dbReference>
<evidence type="ECO:0000259" key="1">
    <source>
        <dbReference type="Pfam" id="PF03781"/>
    </source>
</evidence>
<sequence length="228" mass="25600">MALDEVFARIPEGWFEMGSDEGPAEERPVHRVWVEAFDFAVYPVTCVAYALFLRASGHAPPRDWTLLSTIPDRPVVGVSWFDCQAYCRWRASEGSPVRLPSEAEWERAARGGIDGQMYPWGNAIPAWIPEGGRGPLEAPWPVTLGEPNPFGLFGIAANVHEWCADWYASDYYRVSASDQPAGPEDGVRRASRGGSWRHAVTMSRCAARSRLDPSYRYTDYGFRVARQR</sequence>
<dbReference type="InterPro" id="IPR005532">
    <property type="entry name" value="SUMF_dom"/>
</dbReference>
<dbReference type="PANTHER" id="PTHR23150">
    <property type="entry name" value="SULFATASE MODIFYING FACTOR 1, 2"/>
    <property type="match status" value="1"/>
</dbReference>
<dbReference type="KEGG" id="abac:LuPra_02592"/>
<keyword evidence="3" id="KW-1185">Reference proteome</keyword>
<dbReference type="AlphaFoldDB" id="A0A143PLD7"/>
<feature type="domain" description="Sulfatase-modifying factor enzyme-like" evidence="1">
    <location>
        <begin position="9"/>
        <end position="226"/>
    </location>
</feature>
<dbReference type="EMBL" id="CP015136">
    <property type="protein sequence ID" value="AMY09377.1"/>
    <property type="molecule type" value="Genomic_DNA"/>
</dbReference>
<dbReference type="GO" id="GO:0120147">
    <property type="term" value="F:formylglycine-generating oxidase activity"/>
    <property type="evidence" value="ECO:0007669"/>
    <property type="project" value="TreeGrafter"/>
</dbReference>
<protein>
    <submittedName>
        <fullName evidence="2">Serine/threonine-protein kinase pkn1</fullName>
        <ecNumber evidence="2">2.7.11.1</ecNumber>
    </submittedName>
</protein>
<keyword evidence="2" id="KW-0418">Kinase</keyword>
<dbReference type="OrthoDB" id="9768004at2"/>